<evidence type="ECO:0000313" key="3">
    <source>
        <dbReference type="Proteomes" id="UP000254259"/>
    </source>
</evidence>
<dbReference type="EMBL" id="LT984815">
    <property type="protein sequence ID" value="SPD69200.1"/>
    <property type="molecule type" value="Genomic_DNA"/>
</dbReference>
<gene>
    <name evidence="2" type="ORF">CBM2636_P10111</name>
</gene>
<proteinExistence type="predicted"/>
<name>A0A375HT96_9BURK</name>
<reference evidence="2 3" key="1">
    <citation type="submission" date="2018-01" db="EMBL/GenBank/DDBJ databases">
        <authorList>
            <person name="Clerissi C."/>
        </authorList>
    </citation>
    <scope>NUCLEOTIDE SEQUENCE [LARGE SCALE GENOMIC DNA]</scope>
    <source>
        <strain evidence="2">Cupriavidus taiwanensis SWF 66322</strain>
        <plasmid evidence="3">cbm2636p</plasmid>
    </source>
</reference>
<sequence length="103" mass="11336">MVIVQTQYRRALDPWPATAKTPLGGTAVTTTGHKWAIHRWRQSRPYASILITLRRASTPWLRHSAPSPLTDAGMSRPFGLDGTGSFPYPPAASPRRMLPALST</sequence>
<feature type="region of interest" description="Disordered" evidence="1">
    <location>
        <begin position="66"/>
        <end position="103"/>
    </location>
</feature>
<evidence type="ECO:0000256" key="1">
    <source>
        <dbReference type="SAM" id="MobiDB-lite"/>
    </source>
</evidence>
<organism evidence="2 3">
    <name type="scientific">Cupriavidus taiwanensis</name>
    <dbReference type="NCBI Taxonomy" id="164546"/>
    <lineage>
        <taxon>Bacteria</taxon>
        <taxon>Pseudomonadati</taxon>
        <taxon>Pseudomonadota</taxon>
        <taxon>Betaproteobacteria</taxon>
        <taxon>Burkholderiales</taxon>
        <taxon>Burkholderiaceae</taxon>
        <taxon>Cupriavidus</taxon>
    </lineage>
</organism>
<dbReference type="AlphaFoldDB" id="A0A375HT96"/>
<keyword evidence="2" id="KW-0614">Plasmid</keyword>
<evidence type="ECO:0000313" key="2">
    <source>
        <dbReference type="EMBL" id="SPD69200.1"/>
    </source>
</evidence>
<protein>
    <submittedName>
        <fullName evidence="2">Uncharacterized protein</fullName>
    </submittedName>
</protein>
<accession>A0A375HT96</accession>
<geneLocation type="plasmid" evidence="3">
    <name>cbm2636p</name>
</geneLocation>
<dbReference type="Proteomes" id="UP000254259">
    <property type="component" value="Plasmid CBM2636p"/>
</dbReference>